<protein>
    <submittedName>
        <fullName evidence="1">CSON006289 protein</fullName>
    </submittedName>
</protein>
<gene>
    <name evidence="1" type="primary">CSON006289</name>
</gene>
<sequence length="416" mass="47633">MEIYERKYMRKPSLDLELNIHSISDELANLVGDGRKMCGSFSDSLGLSDLSNDGYSQHMNQGDDFSPSSQEFSSFNDGNTNYYDQHESQYYPEEEPINFYEAPSQEIFIPPQPPITSPMITPIQGFVSTFHPNFGNMFVPLLPSTQINGFTTPTLQVIQPQLVVPYYSGFPIGTSPEEYLRQQKLAQQNCLQMARRSGRNFNKKYPRRSEKDFNVVPSHYKLNECDENLDSVVINLRELNIGPESLYESKQTKLIKLFIKALEMLSSLAHERSKIDFMYTHKTVPDTKSIPQIDFTRDITGYRFMSYVKAIIDHAEVEQFKVKSLLSTLKKDKKKAFQHKTSFIEHHIEILYNVIASVKRLIGLSILSQAILDIADHPNELEIIKSTCRDFIKVIGDIASSLWSFGILNEEILISP</sequence>
<proteinExistence type="predicted"/>
<dbReference type="VEuPathDB" id="VectorBase:CSON006289"/>
<accession>A0A336MSY9</accession>
<evidence type="ECO:0000313" key="1">
    <source>
        <dbReference type="EMBL" id="SSX33326.1"/>
    </source>
</evidence>
<reference evidence="1" key="1">
    <citation type="submission" date="2018-07" db="EMBL/GenBank/DDBJ databases">
        <authorList>
            <person name="Quirk P.G."/>
            <person name="Krulwich T.A."/>
        </authorList>
    </citation>
    <scope>NUCLEOTIDE SEQUENCE</scope>
</reference>
<dbReference type="AlphaFoldDB" id="A0A336MSY9"/>
<organism evidence="1">
    <name type="scientific">Culicoides sonorensis</name>
    <name type="common">Biting midge</name>
    <dbReference type="NCBI Taxonomy" id="179676"/>
    <lineage>
        <taxon>Eukaryota</taxon>
        <taxon>Metazoa</taxon>
        <taxon>Ecdysozoa</taxon>
        <taxon>Arthropoda</taxon>
        <taxon>Hexapoda</taxon>
        <taxon>Insecta</taxon>
        <taxon>Pterygota</taxon>
        <taxon>Neoptera</taxon>
        <taxon>Endopterygota</taxon>
        <taxon>Diptera</taxon>
        <taxon>Nematocera</taxon>
        <taxon>Chironomoidea</taxon>
        <taxon>Ceratopogonidae</taxon>
        <taxon>Ceratopogoninae</taxon>
        <taxon>Culicoides</taxon>
        <taxon>Monoculicoides</taxon>
    </lineage>
</organism>
<dbReference type="EMBL" id="UFQT01002375">
    <property type="protein sequence ID" value="SSX33326.1"/>
    <property type="molecule type" value="Genomic_DNA"/>
</dbReference>
<name>A0A336MSY9_CULSO</name>